<dbReference type="AlphaFoldDB" id="B3E0S9"/>
<name>B3E0S9_METI4</name>
<dbReference type="eggNOG" id="ENOG503295X">
    <property type="taxonomic scope" value="Bacteria"/>
</dbReference>
<reference evidence="1 2" key="1">
    <citation type="journal article" date="2008" name="Biol. Direct">
        <title>Complete genome sequence of the extremely acidophilic methanotroph isolate V4, Methylacidiphilum infernorum, a representative of the bacterial phylum Verrucomicrobia.</title>
        <authorList>
            <person name="Hou S."/>
            <person name="Makarova K.S."/>
            <person name="Saw J.H."/>
            <person name="Senin P."/>
            <person name="Ly B.V."/>
            <person name="Zhou Z."/>
            <person name="Ren Y."/>
            <person name="Wang J."/>
            <person name="Galperin M.Y."/>
            <person name="Omelchenko M.V."/>
            <person name="Wolf Y.I."/>
            <person name="Yutin N."/>
            <person name="Koonin E.V."/>
            <person name="Stott M.B."/>
            <person name="Mountain B.W."/>
            <person name="Crowe M.A."/>
            <person name="Smirnova A.V."/>
            <person name="Dunfield P.F."/>
            <person name="Feng L."/>
            <person name="Wang L."/>
            <person name="Alam M."/>
        </authorList>
    </citation>
    <scope>NUCLEOTIDE SEQUENCE [LARGE SCALE GENOMIC DNA]</scope>
    <source>
        <strain evidence="2">Isolate V4</strain>
    </source>
</reference>
<dbReference type="Proteomes" id="UP000009149">
    <property type="component" value="Chromosome"/>
</dbReference>
<organism evidence="1 2">
    <name type="scientific">Methylacidiphilum infernorum (isolate V4)</name>
    <name type="common">Methylokorus infernorum (strain V4)</name>
    <dbReference type="NCBI Taxonomy" id="481448"/>
    <lineage>
        <taxon>Bacteria</taxon>
        <taxon>Pseudomonadati</taxon>
        <taxon>Verrucomicrobiota</taxon>
        <taxon>Methylacidiphilae</taxon>
        <taxon>Methylacidiphilales</taxon>
        <taxon>Methylacidiphilaceae</taxon>
        <taxon>Methylacidiphilum (ex Ratnadevi et al. 2023)</taxon>
    </lineage>
</organism>
<dbReference type="HOGENOM" id="CLU_1592646_0_0_0"/>
<protein>
    <submittedName>
        <fullName evidence="1">Uncharacterized protein</fullName>
    </submittedName>
</protein>
<dbReference type="EMBL" id="CP000975">
    <property type="protein sequence ID" value="ACD82833.1"/>
    <property type="molecule type" value="Genomic_DNA"/>
</dbReference>
<dbReference type="KEGG" id="min:Minf_0778"/>
<accession>B3E0S9</accession>
<evidence type="ECO:0000313" key="2">
    <source>
        <dbReference type="Proteomes" id="UP000009149"/>
    </source>
</evidence>
<dbReference type="STRING" id="481448.Minf_0778"/>
<proteinExistence type="predicted"/>
<gene>
    <name evidence="1" type="ordered locus">Minf_0778</name>
</gene>
<sequence length="167" mass="18512">MGNLSKGLITGARMVHATRVFLLALLYLPLIGQLTAKELWIDYEPKKILYGGGGASYREPKTRFKIYVYGSPLKYTPLGVIVHRGSFVDAFRSEEGLLRDMIALAKRYNADALIIIEKNKPLVFAVAGFWPAVALPTAGGSFMALAVKESRPAIQNFSPRANRQKRK</sequence>
<evidence type="ECO:0000313" key="1">
    <source>
        <dbReference type="EMBL" id="ACD82833.1"/>
    </source>
</evidence>